<keyword evidence="14" id="KW-1185">Reference proteome</keyword>
<dbReference type="PIRSF" id="PIRSF006247">
    <property type="entry name" value="TrkH"/>
    <property type="match status" value="1"/>
</dbReference>
<feature type="transmembrane region" description="Helical" evidence="12">
    <location>
        <begin position="346"/>
        <end position="367"/>
    </location>
</feature>
<comment type="subcellular location">
    <subcellularLocation>
        <location evidence="10">Cell inner membrane</location>
        <topology evidence="10">Multi-pass membrane protein</topology>
    </subcellularLocation>
    <subcellularLocation>
        <location evidence="1">Cell membrane</location>
        <topology evidence="1">Multi-pass membrane protein</topology>
    </subcellularLocation>
</comment>
<evidence type="ECO:0000256" key="6">
    <source>
        <dbReference type="ARBA" id="ARBA00022958"/>
    </source>
</evidence>
<evidence type="ECO:0000256" key="10">
    <source>
        <dbReference type="PIRNR" id="PIRNR006247"/>
    </source>
</evidence>
<dbReference type="GO" id="GO:0015379">
    <property type="term" value="F:potassium:chloride symporter activity"/>
    <property type="evidence" value="ECO:0007669"/>
    <property type="project" value="InterPro"/>
</dbReference>
<name>A0A4R6PMK6_9GAMM</name>
<feature type="transmembrane region" description="Helical" evidence="12">
    <location>
        <begin position="21"/>
        <end position="46"/>
    </location>
</feature>
<feature type="binding site" evidence="11">
    <location>
        <position position="125"/>
    </location>
    <ligand>
        <name>K(+)</name>
        <dbReference type="ChEBI" id="CHEBI:29103"/>
    </ligand>
</feature>
<dbReference type="PANTHER" id="PTHR32024">
    <property type="entry name" value="TRK SYSTEM POTASSIUM UPTAKE PROTEIN TRKG-RELATED"/>
    <property type="match status" value="1"/>
</dbReference>
<feature type="binding site" evidence="11">
    <location>
        <position position="329"/>
    </location>
    <ligand>
        <name>K(+)</name>
        <dbReference type="ChEBI" id="CHEBI:29103"/>
    </ligand>
</feature>
<evidence type="ECO:0000256" key="4">
    <source>
        <dbReference type="ARBA" id="ARBA00022538"/>
    </source>
</evidence>
<dbReference type="EMBL" id="SNXI01000004">
    <property type="protein sequence ID" value="TDP39060.1"/>
    <property type="molecule type" value="Genomic_DNA"/>
</dbReference>
<dbReference type="PANTHER" id="PTHR32024:SF3">
    <property type="entry name" value="TRK SYSTEM POTASSIUM UPTAKE PROTEIN"/>
    <property type="match status" value="1"/>
</dbReference>
<evidence type="ECO:0000256" key="12">
    <source>
        <dbReference type="SAM" id="Phobius"/>
    </source>
</evidence>
<comment type="caution">
    <text evidence="13">The sequence shown here is derived from an EMBL/GenBank/DDBJ whole genome shotgun (WGS) entry which is preliminary data.</text>
</comment>
<keyword evidence="7 12" id="KW-1133">Transmembrane helix</keyword>
<keyword evidence="2 10" id="KW-0813">Transport</keyword>
<feature type="transmembrane region" description="Helical" evidence="12">
    <location>
        <begin position="250"/>
        <end position="268"/>
    </location>
</feature>
<sequence>MMQQAAVVQDNRLKPQQAAKLLSKAIGALIALLSVALLAPFVLAAVNSEKDQWTYLTLAVIGIITGLVLFSQKTGEAKLRARQVFLLTTLCWVCASLFATLPFVFAQPYLGFTDAWFEAMSAITTTGATVIVGLDELPKSVLLWRGMLQWLGGIGIIVMAMAILPFLQVGGMRLFQAESSDMSGKFLPRSSLMVMAIGKVYLLLTALVILLYALGGMQTFDAFVHGMTTIGTAGFSNYDASFGHFADSPFLIVVGTIFMVAGALPFVLYIRAMKKDIEPIMKDTQVRAFLIFLLLTIVIIALIQVGKGREWGDAFLHTAFNVVSVVTTTGYATEDYGQWGNWSIMIFFYLMFVGGCTGSTAGGMKIFRFQLSQLLLRRQFSQLIHPNLVQVQTYQDRRVNDSLLGSMVAFCFTYFLLVAAIALGLSLFNLDFMTSISGAASAVSNVGPALGDIIGPSGNFSSLPDGAKFLLIFAMLAGRLEIMTVLILFHRHYWRH</sequence>
<dbReference type="Proteomes" id="UP000295531">
    <property type="component" value="Unassembled WGS sequence"/>
</dbReference>
<feature type="transmembrane region" description="Helical" evidence="12">
    <location>
        <begin position="288"/>
        <end position="306"/>
    </location>
</feature>
<accession>A0A4R6PMK6</accession>
<keyword evidence="9 10" id="KW-0472">Membrane</keyword>
<feature type="transmembrane region" description="Helical" evidence="12">
    <location>
        <begin position="469"/>
        <end position="489"/>
    </location>
</feature>
<feature type="transmembrane region" description="Helical" evidence="12">
    <location>
        <begin position="147"/>
        <end position="171"/>
    </location>
</feature>
<feature type="transmembrane region" description="Helical" evidence="12">
    <location>
        <begin position="84"/>
        <end position="105"/>
    </location>
</feature>
<dbReference type="InterPro" id="IPR003445">
    <property type="entry name" value="Cat_transpt"/>
</dbReference>
<comment type="similarity">
    <text evidence="10">Belongs to the TrkH potassium transport family.</text>
</comment>
<keyword evidence="5 12" id="KW-0812">Transmembrane</keyword>
<protein>
    <recommendedName>
        <fullName evidence="10">Trk system potassium uptake protein</fullName>
    </recommendedName>
</protein>
<feature type="transmembrane region" description="Helical" evidence="12">
    <location>
        <begin position="403"/>
        <end position="428"/>
    </location>
</feature>
<feature type="binding site" evidence="11">
    <location>
        <position position="328"/>
    </location>
    <ligand>
        <name>K(+)</name>
        <dbReference type="ChEBI" id="CHEBI:29103"/>
    </ligand>
</feature>
<evidence type="ECO:0000256" key="2">
    <source>
        <dbReference type="ARBA" id="ARBA00022448"/>
    </source>
</evidence>
<reference evidence="13 14" key="1">
    <citation type="submission" date="2019-03" db="EMBL/GenBank/DDBJ databases">
        <title>Freshwater and sediment microbial communities from various areas in North America, analyzing microbe dynamics in response to fracking.</title>
        <authorList>
            <person name="Lamendella R."/>
        </authorList>
    </citation>
    <scope>NUCLEOTIDE SEQUENCE [LARGE SCALE GENOMIC DNA]</scope>
    <source>
        <strain evidence="13 14">18_TX</strain>
    </source>
</reference>
<feature type="binding site" evidence="11">
    <location>
        <position position="126"/>
    </location>
    <ligand>
        <name>K(+)</name>
        <dbReference type="ChEBI" id="CHEBI:29103"/>
    </ligand>
</feature>
<feature type="binding site" evidence="11">
    <location>
        <position position="445"/>
    </location>
    <ligand>
        <name>K(+)</name>
        <dbReference type="ChEBI" id="CHEBI:29103"/>
    </ligand>
</feature>
<feature type="binding site" evidence="11">
    <location>
        <position position="446"/>
    </location>
    <ligand>
        <name>K(+)</name>
        <dbReference type="ChEBI" id="CHEBI:29103"/>
    </ligand>
</feature>
<dbReference type="InterPro" id="IPR004772">
    <property type="entry name" value="TrkH"/>
</dbReference>
<keyword evidence="3 10" id="KW-1003">Cell membrane</keyword>
<gene>
    <name evidence="13" type="ORF">DEU29_104172</name>
</gene>
<keyword evidence="11" id="KW-0479">Metal-binding</keyword>
<comment type="function">
    <text evidence="10">Low-affinity potassium transport system. Interacts with Trk system potassium uptake protein TrkA.</text>
</comment>
<evidence type="ECO:0000256" key="3">
    <source>
        <dbReference type="ARBA" id="ARBA00022475"/>
    </source>
</evidence>
<organism evidence="13 14">
    <name type="scientific">Idiomarina aquatica</name>
    <dbReference type="NCBI Taxonomy" id="1327752"/>
    <lineage>
        <taxon>Bacteria</taxon>
        <taxon>Pseudomonadati</taxon>
        <taxon>Pseudomonadota</taxon>
        <taxon>Gammaproteobacteria</taxon>
        <taxon>Alteromonadales</taxon>
        <taxon>Idiomarinaceae</taxon>
        <taxon>Idiomarina</taxon>
    </lineage>
</organism>
<dbReference type="GO" id="GO:0046872">
    <property type="term" value="F:metal ion binding"/>
    <property type="evidence" value="ECO:0007669"/>
    <property type="project" value="UniProtKB-KW"/>
</dbReference>
<dbReference type="RefSeq" id="WP_243734484.1">
    <property type="nucleotide sequence ID" value="NZ_SNXI01000004.1"/>
</dbReference>
<dbReference type="Pfam" id="PF02386">
    <property type="entry name" value="TrkH"/>
    <property type="match status" value="1"/>
</dbReference>
<dbReference type="GO" id="GO:0005886">
    <property type="term" value="C:plasma membrane"/>
    <property type="evidence" value="ECO:0007669"/>
    <property type="project" value="UniProtKB-SubCell"/>
</dbReference>
<feature type="transmembrane region" description="Helical" evidence="12">
    <location>
        <begin position="192"/>
        <end position="214"/>
    </location>
</feature>
<keyword evidence="6 10" id="KW-0630">Potassium</keyword>
<evidence type="ECO:0000256" key="11">
    <source>
        <dbReference type="PIRSR" id="PIRSR006247-1"/>
    </source>
</evidence>
<evidence type="ECO:0000313" key="13">
    <source>
        <dbReference type="EMBL" id="TDP39060.1"/>
    </source>
</evidence>
<evidence type="ECO:0000256" key="5">
    <source>
        <dbReference type="ARBA" id="ARBA00022692"/>
    </source>
</evidence>
<evidence type="ECO:0000256" key="8">
    <source>
        <dbReference type="ARBA" id="ARBA00023065"/>
    </source>
</evidence>
<evidence type="ECO:0000256" key="1">
    <source>
        <dbReference type="ARBA" id="ARBA00004651"/>
    </source>
</evidence>
<evidence type="ECO:0000313" key="14">
    <source>
        <dbReference type="Proteomes" id="UP000295531"/>
    </source>
</evidence>
<evidence type="ECO:0000256" key="7">
    <source>
        <dbReference type="ARBA" id="ARBA00022989"/>
    </source>
</evidence>
<proteinExistence type="inferred from homology"/>
<keyword evidence="4 10" id="KW-0633">Potassium transport</keyword>
<dbReference type="AlphaFoldDB" id="A0A4R6PMK6"/>
<keyword evidence="8 10" id="KW-0406">Ion transport</keyword>
<feature type="transmembrane region" description="Helical" evidence="12">
    <location>
        <begin position="52"/>
        <end position="72"/>
    </location>
</feature>
<keyword evidence="10" id="KW-0997">Cell inner membrane</keyword>
<evidence type="ECO:0000256" key="9">
    <source>
        <dbReference type="ARBA" id="ARBA00023136"/>
    </source>
</evidence>